<reference evidence="3 4" key="1">
    <citation type="submission" date="2013-08" db="EMBL/GenBank/DDBJ databases">
        <authorList>
            <person name="Huang J."/>
            <person name="Wang G."/>
        </authorList>
    </citation>
    <scope>NUCLEOTIDE SEQUENCE [LARGE SCALE GENOMIC DNA]</scope>
    <source>
        <strain evidence="3 4">BH030004</strain>
    </source>
</reference>
<evidence type="ECO:0000313" key="3">
    <source>
        <dbReference type="EMBL" id="KGX88064.1"/>
    </source>
</evidence>
<feature type="transmembrane region" description="Helical" evidence="1">
    <location>
        <begin position="33"/>
        <end position="52"/>
    </location>
</feature>
<accession>A0A0A5G7R9</accession>
<evidence type="ECO:0000259" key="2">
    <source>
        <dbReference type="Pfam" id="PF18917"/>
    </source>
</evidence>
<dbReference type="eggNOG" id="ENOG502ZXI9">
    <property type="taxonomic scope" value="Bacteria"/>
</dbReference>
<organism evidence="3 4">
    <name type="scientific">Pontibacillus marinus BH030004 = DSM 16465</name>
    <dbReference type="NCBI Taxonomy" id="1385511"/>
    <lineage>
        <taxon>Bacteria</taxon>
        <taxon>Bacillati</taxon>
        <taxon>Bacillota</taxon>
        <taxon>Bacilli</taxon>
        <taxon>Bacillales</taxon>
        <taxon>Bacillaceae</taxon>
        <taxon>Pontibacillus</taxon>
    </lineage>
</organism>
<feature type="domain" description="LiaI-LiaF-like transmembrane region" evidence="2">
    <location>
        <begin position="7"/>
        <end position="47"/>
    </location>
</feature>
<comment type="caution">
    <text evidence="3">The sequence shown here is derived from an EMBL/GenBank/DDBJ whole genome shotgun (WGS) entry which is preliminary data.</text>
</comment>
<keyword evidence="1" id="KW-0472">Membrane</keyword>
<dbReference type="AlphaFoldDB" id="A0A0A5G7R9"/>
<dbReference type="Proteomes" id="UP000030403">
    <property type="component" value="Unassembled WGS sequence"/>
</dbReference>
<dbReference type="STRING" id="1385511.GCA_000425225_02409"/>
<dbReference type="InterPro" id="IPR043726">
    <property type="entry name" value="LiaI-LiaF-like_TM1"/>
</dbReference>
<feature type="transmembrane region" description="Helical" evidence="1">
    <location>
        <begin position="129"/>
        <end position="157"/>
    </location>
</feature>
<proteinExistence type="predicted"/>
<dbReference type="Pfam" id="PF18917">
    <property type="entry name" value="LiaI-LiaF-like_TM1"/>
    <property type="match status" value="1"/>
</dbReference>
<feature type="transmembrane region" description="Helical" evidence="1">
    <location>
        <begin position="5"/>
        <end position="21"/>
    </location>
</feature>
<keyword evidence="1" id="KW-1133">Transmembrane helix</keyword>
<feature type="transmembrane region" description="Helical" evidence="1">
    <location>
        <begin position="84"/>
        <end position="100"/>
    </location>
</feature>
<gene>
    <name evidence="3" type="ORF">N783_08930</name>
</gene>
<dbReference type="RefSeq" id="WP_027448863.1">
    <property type="nucleotide sequence ID" value="NZ_AVPF01000021.1"/>
</dbReference>
<evidence type="ECO:0000256" key="1">
    <source>
        <dbReference type="SAM" id="Phobius"/>
    </source>
</evidence>
<feature type="transmembrane region" description="Helical" evidence="1">
    <location>
        <begin position="107"/>
        <end position="123"/>
    </location>
</feature>
<keyword evidence="4" id="KW-1185">Reference proteome</keyword>
<name>A0A0A5G7R9_9BACI</name>
<feature type="transmembrane region" description="Helical" evidence="1">
    <location>
        <begin position="59"/>
        <end position="78"/>
    </location>
</feature>
<protein>
    <recommendedName>
        <fullName evidence="2">LiaI-LiaF-like transmembrane region domain-containing protein</fullName>
    </recommendedName>
</protein>
<dbReference type="OrthoDB" id="2989824at2"/>
<dbReference type="EMBL" id="AVPF01000021">
    <property type="protein sequence ID" value="KGX88064.1"/>
    <property type="molecule type" value="Genomic_DNA"/>
</dbReference>
<keyword evidence="1" id="KW-0812">Transmembrane</keyword>
<sequence length="161" mass="18709">MKKQHTFTGILLIGIGAYFMLKELEIPIITNFYSWTTILMIIGVALLLHSYIANEYETIFIGAILLGLGVHFHGMQTYSFWLDHWGMYPLIIGIAFLLRYQKTKHGLFPGLILVIIALFAMFVSNKPEWFYWVTVFVNFIETFWPLILIAIGLYILLIKKK</sequence>
<evidence type="ECO:0000313" key="4">
    <source>
        <dbReference type="Proteomes" id="UP000030403"/>
    </source>
</evidence>